<evidence type="ECO:0000313" key="3">
    <source>
        <dbReference type="EMBL" id="THH18413.1"/>
    </source>
</evidence>
<feature type="region of interest" description="Disordered" evidence="1">
    <location>
        <begin position="326"/>
        <end position="369"/>
    </location>
</feature>
<dbReference type="OrthoDB" id="6244550at2759"/>
<comment type="caution">
    <text evidence="3">The sequence shown here is derived from an EMBL/GenBank/DDBJ whole genome shotgun (WGS) entry which is preliminary data.</text>
</comment>
<feature type="compositionally biased region" description="Low complexity" evidence="1">
    <location>
        <begin position="877"/>
        <end position="891"/>
    </location>
</feature>
<feature type="compositionally biased region" description="Polar residues" evidence="1">
    <location>
        <begin position="638"/>
        <end position="669"/>
    </location>
</feature>
<gene>
    <name evidence="3" type="ORF">EW146_g2567</name>
</gene>
<dbReference type="Pfam" id="PF00621">
    <property type="entry name" value="RhoGEF"/>
    <property type="match status" value="1"/>
</dbReference>
<feature type="domain" description="DH" evidence="2">
    <location>
        <begin position="98"/>
        <end position="293"/>
    </location>
</feature>
<protein>
    <recommendedName>
        <fullName evidence="2">DH domain-containing protein</fullName>
    </recommendedName>
</protein>
<feature type="compositionally biased region" description="Low complexity" evidence="1">
    <location>
        <begin position="828"/>
        <end position="839"/>
    </location>
</feature>
<dbReference type="Proteomes" id="UP000310158">
    <property type="component" value="Unassembled WGS sequence"/>
</dbReference>
<organism evidence="3 4">
    <name type="scientific">Bondarzewia mesenterica</name>
    <dbReference type="NCBI Taxonomy" id="1095465"/>
    <lineage>
        <taxon>Eukaryota</taxon>
        <taxon>Fungi</taxon>
        <taxon>Dikarya</taxon>
        <taxon>Basidiomycota</taxon>
        <taxon>Agaricomycotina</taxon>
        <taxon>Agaricomycetes</taxon>
        <taxon>Russulales</taxon>
        <taxon>Bondarzewiaceae</taxon>
        <taxon>Bondarzewia</taxon>
    </lineage>
</organism>
<dbReference type="GO" id="GO:0031267">
    <property type="term" value="F:small GTPase binding"/>
    <property type="evidence" value="ECO:0007669"/>
    <property type="project" value="TreeGrafter"/>
</dbReference>
<dbReference type="EMBL" id="SGPL01000076">
    <property type="protein sequence ID" value="THH18413.1"/>
    <property type="molecule type" value="Genomic_DNA"/>
</dbReference>
<reference evidence="3 4" key="1">
    <citation type="submission" date="2019-02" db="EMBL/GenBank/DDBJ databases">
        <title>Genome sequencing of the rare red list fungi Bondarzewia mesenterica.</title>
        <authorList>
            <person name="Buettner E."/>
            <person name="Kellner H."/>
        </authorList>
    </citation>
    <scope>NUCLEOTIDE SEQUENCE [LARGE SCALE GENOMIC DNA]</scope>
    <source>
        <strain evidence="3 4">DSM 108281</strain>
    </source>
</reference>
<evidence type="ECO:0000256" key="1">
    <source>
        <dbReference type="SAM" id="MobiDB-lite"/>
    </source>
</evidence>
<feature type="region of interest" description="Disordered" evidence="1">
    <location>
        <begin position="532"/>
        <end position="908"/>
    </location>
</feature>
<dbReference type="AlphaFoldDB" id="A0A4V3XFP7"/>
<dbReference type="InterPro" id="IPR000219">
    <property type="entry name" value="DH_dom"/>
</dbReference>
<sequence>MNAGLVFGTHDKALPNPGANKLPPPPPDDQFSSSYAPPQPPPKFNFDSEQSSSPAGLRPQFIDTSFSADSLTPGPNHALPPTPTSPASSISSADGRVKKSNPLIDLIETEKTYVDQLTGVIRKVASAWSRSNLPPPELDLMFRSLESVYKANRSLLGRLKEIGTNPSNPKALGDLLMRWIDDLEAPYNSYCERFCTGFDNWEPVQSNSRLPTMLASFSATNPLPVPAGGPAHPSAPPLWTLDELFLLPKGRIKYYKKLYGRLLKGTQPGRKDYKLLMGAAEKLDRLLATIEVRASVRVDQLSSEATLQQPEDEVVIDFRSQINGLTVPTMSVPDPGSAPGSDISSPRGSSHSSGARSSGGTGQTSIDRGPLLIPLSDLERRLSTDQCLDIFTMKPKQVRLQIFPPNLSFKREMRVAADVFIRLTPRSTGVEVTHPRGRIFILSDLFLSSERMLPEEQASSGSEADMWLLFPPLAGKFLRVADVEGQDNVLQVTILKKEKLILEFDSKQMRDRVRTEFAECIEFATAIAASSKQPVPPMPALNGLPKSPSAPLNMERSGPPSSHSVPDLHTSSPGGSSRSPPPNRASSPSGGLITNAFNGRESSHRSSGTPSRSSSGSGPVPSQSIMEGVSRLMLSPEPQMQQGAQRQPSLHDQTSGPMRPMRTSSQAQTIAAPAPVQGRPFSPGEFSNPTSYAPGQKTIPGPGPGSFGPGQVMPGGPSSLAPGQIIAPPRGASAGPMGRPFQPPPPGQARPPFNRQQSNPQGMPGNGIYAPQPPYATPAGRAPSDPSFQGGFRISPSGNMGPPNPPYASVPGRAPSDPSFQGGLRKTSSSYSLASQYDSRTFSAASAPPMPPHQPGGFSRNDSFSSLQATGPPLLPSAQMSSRSISMASGSLDDLSPPNSPTQETQPQGPIVMTVSAQMKCKIFLKQHHAQWKSLGAAKLKLYRQEPTNVKQLVVEADDKRSSVLISTIVLTDGVERVGKTGVAIELSDEGARTGIVYMIQLRNEKSAGGLFESLLAGSDRGQVL</sequence>
<evidence type="ECO:0000313" key="4">
    <source>
        <dbReference type="Proteomes" id="UP000310158"/>
    </source>
</evidence>
<accession>A0A4V3XFP7</accession>
<proteinExistence type="predicted"/>
<dbReference type="PROSITE" id="PS50010">
    <property type="entry name" value="DH_2"/>
    <property type="match status" value="1"/>
</dbReference>
<feature type="region of interest" description="Disordered" evidence="1">
    <location>
        <begin position="1"/>
        <end position="96"/>
    </location>
</feature>
<dbReference type="InterPro" id="IPR035899">
    <property type="entry name" value="DBL_dom_sf"/>
</dbReference>
<feature type="compositionally biased region" description="Polar residues" evidence="1">
    <location>
        <begin position="860"/>
        <end position="869"/>
    </location>
</feature>
<feature type="compositionally biased region" description="Low complexity" evidence="1">
    <location>
        <begin position="605"/>
        <end position="624"/>
    </location>
</feature>
<dbReference type="SMART" id="SM00325">
    <property type="entry name" value="RhoGEF"/>
    <property type="match status" value="1"/>
</dbReference>
<keyword evidence="4" id="KW-1185">Reference proteome</keyword>
<dbReference type="GO" id="GO:0005085">
    <property type="term" value="F:guanyl-nucleotide exchange factor activity"/>
    <property type="evidence" value="ECO:0007669"/>
    <property type="project" value="InterPro"/>
</dbReference>
<feature type="compositionally biased region" description="Low complexity" evidence="1">
    <location>
        <begin position="340"/>
        <end position="356"/>
    </location>
</feature>
<dbReference type="Gene3D" id="1.20.900.10">
    <property type="entry name" value="Dbl homology (DH) domain"/>
    <property type="match status" value="1"/>
</dbReference>
<name>A0A4V3XFP7_9AGAM</name>
<dbReference type="PANTHER" id="PTHR45924:SF2">
    <property type="entry name" value="FI17866P1"/>
    <property type="match status" value="1"/>
</dbReference>
<dbReference type="PANTHER" id="PTHR45924">
    <property type="entry name" value="FI17866P1"/>
    <property type="match status" value="1"/>
</dbReference>
<feature type="compositionally biased region" description="Low complexity" evidence="1">
    <location>
        <begin position="571"/>
        <end position="591"/>
    </location>
</feature>
<evidence type="ECO:0000259" key="2">
    <source>
        <dbReference type="PROSITE" id="PS50010"/>
    </source>
</evidence>
<dbReference type="SUPFAM" id="SSF48065">
    <property type="entry name" value="DBL homology domain (DH-domain)"/>
    <property type="match status" value="1"/>
</dbReference>